<name>A0ABR0MIG2_GOSAR</name>
<keyword evidence="2" id="KW-1185">Reference proteome</keyword>
<evidence type="ECO:0000313" key="2">
    <source>
        <dbReference type="Proteomes" id="UP001358586"/>
    </source>
</evidence>
<sequence>MSMRMFWVLDYLTVFHLSVYELILTLSSRSSPPLSVSFSSIFLNPNVGLGKQNCEEQSVSLRRVSVQELEDSAILPTWSSDNSELGNEALTRVVMEILEKVFEARIRESSETL</sequence>
<accession>A0ABR0MIG2</accession>
<evidence type="ECO:0000313" key="1">
    <source>
        <dbReference type="EMBL" id="KAK5772099.1"/>
    </source>
</evidence>
<reference evidence="1 2" key="1">
    <citation type="submission" date="2023-03" db="EMBL/GenBank/DDBJ databases">
        <title>WGS of Gossypium arboreum.</title>
        <authorList>
            <person name="Yu D."/>
        </authorList>
    </citation>
    <scope>NUCLEOTIDE SEQUENCE [LARGE SCALE GENOMIC DNA]</scope>
    <source>
        <tissue evidence="1">Leaf</tissue>
    </source>
</reference>
<dbReference type="EMBL" id="JARKNE010000013">
    <property type="protein sequence ID" value="KAK5772099.1"/>
    <property type="molecule type" value="Genomic_DNA"/>
</dbReference>
<comment type="caution">
    <text evidence="1">The sequence shown here is derived from an EMBL/GenBank/DDBJ whole genome shotgun (WGS) entry which is preliminary data.</text>
</comment>
<proteinExistence type="predicted"/>
<organism evidence="1 2">
    <name type="scientific">Gossypium arboreum</name>
    <name type="common">Tree cotton</name>
    <name type="synonym">Gossypium nanking</name>
    <dbReference type="NCBI Taxonomy" id="29729"/>
    <lineage>
        <taxon>Eukaryota</taxon>
        <taxon>Viridiplantae</taxon>
        <taxon>Streptophyta</taxon>
        <taxon>Embryophyta</taxon>
        <taxon>Tracheophyta</taxon>
        <taxon>Spermatophyta</taxon>
        <taxon>Magnoliopsida</taxon>
        <taxon>eudicotyledons</taxon>
        <taxon>Gunneridae</taxon>
        <taxon>Pentapetalae</taxon>
        <taxon>rosids</taxon>
        <taxon>malvids</taxon>
        <taxon>Malvales</taxon>
        <taxon>Malvaceae</taxon>
        <taxon>Malvoideae</taxon>
        <taxon>Gossypium</taxon>
    </lineage>
</organism>
<gene>
    <name evidence="1" type="ORF">PVK06_048369</name>
</gene>
<dbReference type="Proteomes" id="UP001358586">
    <property type="component" value="Chromosome 13"/>
</dbReference>
<protein>
    <submittedName>
        <fullName evidence="1">Uncharacterized protein</fullName>
    </submittedName>
</protein>